<dbReference type="GO" id="GO:0005856">
    <property type="term" value="C:cytoskeleton"/>
    <property type="evidence" value="ECO:0007669"/>
    <property type="project" value="UniProtKB-SubCell"/>
</dbReference>
<dbReference type="EMBL" id="JAATJM010000001">
    <property type="protein sequence ID" value="NJC41027.1"/>
    <property type="molecule type" value="Genomic_DNA"/>
</dbReference>
<reference evidence="8 9" key="1">
    <citation type="submission" date="2020-03" db="EMBL/GenBank/DDBJ databases">
        <title>Genomic Encyclopedia of Type Strains, Phase IV (KMG-IV): sequencing the most valuable type-strain genomes for metagenomic binning, comparative biology and taxonomic classification.</title>
        <authorList>
            <person name="Goeker M."/>
        </authorList>
    </citation>
    <scope>NUCLEOTIDE SEQUENCE [LARGE SCALE GENOMIC DNA]</scope>
    <source>
        <strain evidence="8 9">DSM 4736</strain>
    </source>
</reference>
<keyword evidence="9" id="KW-1185">Reference proteome</keyword>
<keyword evidence="4" id="KW-0472">Membrane</keyword>
<evidence type="ECO:0000256" key="2">
    <source>
        <dbReference type="ARBA" id="ARBA00004635"/>
    </source>
</evidence>
<evidence type="ECO:0000256" key="4">
    <source>
        <dbReference type="ARBA" id="ARBA00023136"/>
    </source>
</evidence>
<accession>A0A7X5YK12</accession>
<gene>
    <name evidence="8" type="ORF">GGQ87_001285</name>
</gene>
<keyword evidence="5" id="KW-0206">Cytoskeleton</keyword>
<protein>
    <recommendedName>
        <fullName evidence="7">Multi-ubiquitin domain-containing protein</fullName>
    </recommendedName>
</protein>
<organism evidence="8 9">
    <name type="scientific">Brevundimonas alba</name>
    <dbReference type="NCBI Taxonomy" id="74314"/>
    <lineage>
        <taxon>Bacteria</taxon>
        <taxon>Pseudomonadati</taxon>
        <taxon>Pseudomonadota</taxon>
        <taxon>Alphaproteobacteria</taxon>
        <taxon>Caulobacterales</taxon>
        <taxon>Caulobacteraceae</taxon>
        <taxon>Brevundimonas</taxon>
    </lineage>
</organism>
<dbReference type="InterPro" id="IPR002101">
    <property type="entry name" value="MARCKS"/>
</dbReference>
<comment type="caution">
    <text evidence="8">The sequence shown here is derived from an EMBL/GenBank/DDBJ whole genome shotgun (WGS) entry which is preliminary data.</text>
</comment>
<dbReference type="GO" id="GO:0016020">
    <property type="term" value="C:membrane"/>
    <property type="evidence" value="ECO:0007669"/>
    <property type="project" value="UniProtKB-SubCell"/>
</dbReference>
<evidence type="ECO:0000256" key="5">
    <source>
        <dbReference type="ARBA" id="ARBA00023212"/>
    </source>
</evidence>
<dbReference type="AlphaFoldDB" id="A0A7X5YK12"/>
<sequence>MAGQENGHVRINGVDYEVNDDLLSGREIRATASLDPASAYVLIELRDRGTVSIGLDEKVPVPKGGSVSFRAFEGDRAYAFTFDERGFEWGEDTIAEAELRALAGLQDDEDIVLDRERDETVPRGGMIALGPKGVEALYSRKVEPKQVEIFVNGRAKMVDRGPISFEAVVALANLPTPPGETIYTVSYRKGSEPKPEGSLVAGQSVRVRKGMVFNVTATNRS</sequence>
<comment type="subcellular location">
    <subcellularLocation>
        <location evidence="1">Cytoplasm</location>
        <location evidence="1">Cytoskeleton</location>
    </subcellularLocation>
    <subcellularLocation>
        <location evidence="2">Membrane</location>
        <topology evidence="2">Lipid-anchor</topology>
    </subcellularLocation>
</comment>
<feature type="domain" description="Multi-ubiquitin" evidence="7">
    <location>
        <begin position="147"/>
        <end position="218"/>
    </location>
</feature>
<dbReference type="PROSITE" id="PS00826">
    <property type="entry name" value="MARCKS_1"/>
    <property type="match status" value="1"/>
</dbReference>
<evidence type="ECO:0000259" key="7">
    <source>
        <dbReference type="Pfam" id="PF14452"/>
    </source>
</evidence>
<evidence type="ECO:0000256" key="1">
    <source>
        <dbReference type="ARBA" id="ARBA00004245"/>
    </source>
</evidence>
<name>A0A7X5YK12_9CAUL</name>
<dbReference type="Proteomes" id="UP000587415">
    <property type="component" value="Unassembled WGS sequence"/>
</dbReference>
<dbReference type="InterPro" id="IPR027802">
    <property type="entry name" value="Multi-ubiquitin_dom"/>
</dbReference>
<keyword evidence="6" id="KW-0449">Lipoprotein</keyword>
<evidence type="ECO:0000256" key="6">
    <source>
        <dbReference type="ARBA" id="ARBA00023288"/>
    </source>
</evidence>
<keyword evidence="3" id="KW-0963">Cytoplasm</keyword>
<feature type="domain" description="Multi-ubiquitin" evidence="7">
    <location>
        <begin position="9"/>
        <end position="64"/>
    </location>
</feature>
<dbReference type="GO" id="GO:0005516">
    <property type="term" value="F:calmodulin binding"/>
    <property type="evidence" value="ECO:0007669"/>
    <property type="project" value="InterPro"/>
</dbReference>
<evidence type="ECO:0000313" key="9">
    <source>
        <dbReference type="Proteomes" id="UP000587415"/>
    </source>
</evidence>
<dbReference type="Pfam" id="PF14452">
    <property type="entry name" value="Multi_ubiq"/>
    <property type="match status" value="2"/>
</dbReference>
<proteinExistence type="predicted"/>
<dbReference type="RefSeq" id="WP_168045855.1">
    <property type="nucleotide sequence ID" value="NZ_JAATJM010000001.1"/>
</dbReference>
<evidence type="ECO:0000256" key="3">
    <source>
        <dbReference type="ARBA" id="ARBA00022490"/>
    </source>
</evidence>
<evidence type="ECO:0000313" key="8">
    <source>
        <dbReference type="EMBL" id="NJC41027.1"/>
    </source>
</evidence>